<keyword evidence="3" id="KW-0560">Oxidoreductase</keyword>
<evidence type="ECO:0000313" key="6">
    <source>
        <dbReference type="EMBL" id="OLP93545.1"/>
    </source>
</evidence>
<dbReference type="InterPro" id="IPR036812">
    <property type="entry name" value="NAD(P)_OxRdtase_dom_sf"/>
</dbReference>
<evidence type="ECO:0000256" key="1">
    <source>
        <dbReference type="ARBA" id="ARBA00007905"/>
    </source>
</evidence>
<evidence type="ECO:0000259" key="5">
    <source>
        <dbReference type="Pfam" id="PF00248"/>
    </source>
</evidence>
<feature type="domain" description="NADP-dependent oxidoreductase" evidence="5">
    <location>
        <begin position="215"/>
        <end position="317"/>
    </location>
</feature>
<dbReference type="EMBL" id="LSRX01000576">
    <property type="protein sequence ID" value="OLP93545.1"/>
    <property type="molecule type" value="Genomic_DNA"/>
</dbReference>
<dbReference type="InterPro" id="IPR020471">
    <property type="entry name" value="AKR"/>
</dbReference>
<name>A0A1Q9DEI6_SYMMI</name>
<gene>
    <name evidence="6" type="ORF">AK812_SmicGene24536</name>
</gene>
<dbReference type="InterPro" id="IPR018170">
    <property type="entry name" value="Aldo/ket_reductase_CS"/>
</dbReference>
<feature type="domain" description="NADP-dependent oxidoreductase" evidence="5">
    <location>
        <begin position="97"/>
        <end position="209"/>
    </location>
</feature>
<dbReference type="SUPFAM" id="SSF51430">
    <property type="entry name" value="NAD(P)-linked oxidoreductase"/>
    <property type="match status" value="1"/>
</dbReference>
<reference evidence="6 7" key="1">
    <citation type="submission" date="2016-02" db="EMBL/GenBank/DDBJ databases">
        <title>Genome analysis of coral dinoflagellate symbionts highlights evolutionary adaptations to a symbiotic lifestyle.</title>
        <authorList>
            <person name="Aranda M."/>
            <person name="Li Y."/>
            <person name="Liew Y.J."/>
            <person name="Baumgarten S."/>
            <person name="Simakov O."/>
            <person name="Wilson M."/>
            <person name="Piel J."/>
            <person name="Ashoor H."/>
            <person name="Bougouffa S."/>
            <person name="Bajic V.B."/>
            <person name="Ryu T."/>
            <person name="Ravasi T."/>
            <person name="Bayer T."/>
            <person name="Micklem G."/>
            <person name="Kim H."/>
            <person name="Bhak J."/>
            <person name="Lajeunesse T.C."/>
            <person name="Voolstra C.R."/>
        </authorList>
    </citation>
    <scope>NUCLEOTIDE SEQUENCE [LARGE SCALE GENOMIC DNA]</scope>
    <source>
        <strain evidence="6 7">CCMP2467</strain>
    </source>
</reference>
<dbReference type="PANTHER" id="PTHR43827">
    <property type="entry name" value="2,5-DIKETO-D-GLUCONIC ACID REDUCTASE"/>
    <property type="match status" value="1"/>
</dbReference>
<dbReference type="PANTHER" id="PTHR43827:SF3">
    <property type="entry name" value="NADP-DEPENDENT OXIDOREDUCTASE DOMAIN-CONTAINING PROTEIN"/>
    <property type="match status" value="1"/>
</dbReference>
<dbReference type="GO" id="GO:0016616">
    <property type="term" value="F:oxidoreductase activity, acting on the CH-OH group of donors, NAD or NADP as acceptor"/>
    <property type="evidence" value="ECO:0007669"/>
    <property type="project" value="UniProtKB-ARBA"/>
</dbReference>
<dbReference type="InterPro" id="IPR023210">
    <property type="entry name" value="NADP_OxRdtase_dom"/>
</dbReference>
<feature type="compositionally biased region" description="Low complexity" evidence="4">
    <location>
        <begin position="20"/>
        <end position="33"/>
    </location>
</feature>
<protein>
    <recommendedName>
        <fullName evidence="5">NADP-dependent oxidoreductase domain-containing protein</fullName>
    </recommendedName>
</protein>
<proteinExistence type="inferred from homology"/>
<dbReference type="AlphaFoldDB" id="A0A1Q9DEI6"/>
<feature type="region of interest" description="Disordered" evidence="4">
    <location>
        <begin position="338"/>
        <end position="376"/>
    </location>
</feature>
<evidence type="ECO:0000256" key="2">
    <source>
        <dbReference type="ARBA" id="ARBA00022857"/>
    </source>
</evidence>
<organism evidence="6 7">
    <name type="scientific">Symbiodinium microadriaticum</name>
    <name type="common">Dinoflagellate</name>
    <name type="synonym">Zooxanthella microadriatica</name>
    <dbReference type="NCBI Taxonomy" id="2951"/>
    <lineage>
        <taxon>Eukaryota</taxon>
        <taxon>Sar</taxon>
        <taxon>Alveolata</taxon>
        <taxon>Dinophyceae</taxon>
        <taxon>Suessiales</taxon>
        <taxon>Symbiodiniaceae</taxon>
        <taxon>Symbiodinium</taxon>
    </lineage>
</organism>
<evidence type="ECO:0000256" key="4">
    <source>
        <dbReference type="SAM" id="MobiDB-lite"/>
    </source>
</evidence>
<dbReference type="PROSITE" id="PS00798">
    <property type="entry name" value="ALDOKETO_REDUCTASE_1"/>
    <property type="match status" value="1"/>
</dbReference>
<keyword evidence="7" id="KW-1185">Reference proteome</keyword>
<dbReference type="Proteomes" id="UP000186817">
    <property type="component" value="Unassembled WGS sequence"/>
</dbReference>
<dbReference type="PRINTS" id="PR00069">
    <property type="entry name" value="ALDKETRDTASE"/>
</dbReference>
<evidence type="ECO:0000256" key="3">
    <source>
        <dbReference type="ARBA" id="ARBA00023002"/>
    </source>
</evidence>
<dbReference type="Gene3D" id="3.20.20.100">
    <property type="entry name" value="NADP-dependent oxidoreductase domain"/>
    <property type="match status" value="2"/>
</dbReference>
<feature type="compositionally biased region" description="Basic residues" evidence="4">
    <location>
        <begin position="341"/>
        <end position="357"/>
    </location>
</feature>
<evidence type="ECO:0000313" key="7">
    <source>
        <dbReference type="Proteomes" id="UP000186817"/>
    </source>
</evidence>
<comment type="similarity">
    <text evidence="1">Belongs to the aldo/keto reductase family.</text>
</comment>
<feature type="region of interest" description="Disordered" evidence="4">
    <location>
        <begin position="1"/>
        <end position="67"/>
    </location>
</feature>
<dbReference type="PROSITE" id="PS00063">
    <property type="entry name" value="ALDOKETO_REDUCTASE_3"/>
    <property type="match status" value="1"/>
</dbReference>
<dbReference type="Pfam" id="PF00248">
    <property type="entry name" value="Aldo_ket_red"/>
    <property type="match status" value="2"/>
</dbReference>
<accession>A0A1Q9DEI6</accession>
<sequence>MPDMAHVGNRWSRHRRAEGGHAAEVAGETAAPAMDEASERAKQGGRVGRSGWRGAHNAHASQPAGKSLETWEVPCEEVRNSDATLQLRSGIQMPRFGLGTWQSQRGGECKRAVAEALRAGYRLIDTAQAYGNELDVGQALREARLHRNEVFVVTKLNSREHGGSHAAAALKTSLSRLQLDYVDLFLIHSPRGGFLLETWDSLIELRNAGRELPEVNQIELHCFWQQRETESLCNELGIALMAYSPLARGSLFGATPLAQLAQEKACSEAALCIRWAFQKGFIVIPKSVNPQRILANIAALRGPGLTPREMQAMEQLDQGFCACPAARAMQTPWEEVASKAPVRKGKGKGKVKGKGGKGKGQAEASEHFASWAETFS</sequence>
<keyword evidence="2" id="KW-0521">NADP</keyword>
<dbReference type="CDD" id="cd19071">
    <property type="entry name" value="AKR_AKR1-5-like"/>
    <property type="match status" value="1"/>
</dbReference>
<comment type="caution">
    <text evidence="6">The sequence shown here is derived from an EMBL/GenBank/DDBJ whole genome shotgun (WGS) entry which is preliminary data.</text>
</comment>
<dbReference type="OrthoDB" id="416253at2759"/>